<evidence type="ECO:0000313" key="8">
    <source>
        <dbReference type="Proteomes" id="UP000254000"/>
    </source>
</evidence>
<dbReference type="PANTHER" id="PTHR11360">
    <property type="entry name" value="MONOCARBOXYLATE TRANSPORTER"/>
    <property type="match status" value="1"/>
</dbReference>
<protein>
    <recommendedName>
        <fullName evidence="6">Major facilitator superfamily (MFS) profile domain-containing protein</fullName>
    </recommendedName>
</protein>
<dbReference type="InterPro" id="IPR011701">
    <property type="entry name" value="MFS"/>
</dbReference>
<keyword evidence="8" id="KW-1185">Reference proteome</keyword>
<dbReference type="GeneID" id="78358384"/>
<dbReference type="InterPro" id="IPR020846">
    <property type="entry name" value="MFS_dom"/>
</dbReference>
<evidence type="ECO:0000256" key="4">
    <source>
        <dbReference type="ARBA" id="ARBA00023136"/>
    </source>
</evidence>
<feature type="transmembrane region" description="Helical" evidence="5">
    <location>
        <begin position="391"/>
        <end position="416"/>
    </location>
</feature>
<dbReference type="Gene3D" id="1.20.1250.20">
    <property type="entry name" value="MFS general substrate transporter like domains"/>
    <property type="match status" value="1"/>
</dbReference>
<dbReference type="AlphaFoldDB" id="A0A369M686"/>
<dbReference type="SUPFAM" id="SSF103473">
    <property type="entry name" value="MFS general substrate transporter"/>
    <property type="match status" value="1"/>
</dbReference>
<comment type="caution">
    <text evidence="7">The sequence shown here is derived from an EMBL/GenBank/DDBJ whole genome shotgun (WGS) entry which is preliminary data.</text>
</comment>
<reference evidence="7 8" key="1">
    <citation type="journal article" date="2018" name="Elife">
        <title>Discovery and characterization of a prevalent human gut bacterial enzyme sufficient for the inactivation of a family of plant toxins.</title>
        <authorList>
            <person name="Koppel N."/>
            <person name="Bisanz J.E."/>
            <person name="Pandelia M.E."/>
            <person name="Turnbaugh P.J."/>
            <person name="Balskus E.P."/>
        </authorList>
    </citation>
    <scope>NUCLEOTIDE SEQUENCE [LARGE SCALE GENOMIC DNA]</scope>
    <source>
        <strain evidence="7 8">3C</strain>
    </source>
</reference>
<accession>A0A369M686</accession>
<feature type="transmembrane region" description="Helical" evidence="5">
    <location>
        <begin position="141"/>
        <end position="160"/>
    </location>
</feature>
<evidence type="ECO:0000259" key="6">
    <source>
        <dbReference type="PROSITE" id="PS50850"/>
    </source>
</evidence>
<gene>
    <name evidence="7" type="ORF">C1877_01475</name>
</gene>
<dbReference type="PROSITE" id="PS51257">
    <property type="entry name" value="PROKAR_LIPOPROTEIN"/>
    <property type="match status" value="1"/>
</dbReference>
<evidence type="ECO:0000256" key="1">
    <source>
        <dbReference type="ARBA" id="ARBA00004651"/>
    </source>
</evidence>
<keyword evidence="4 5" id="KW-0472">Membrane</keyword>
<evidence type="ECO:0000256" key="5">
    <source>
        <dbReference type="SAM" id="Phobius"/>
    </source>
</evidence>
<dbReference type="Pfam" id="PF07690">
    <property type="entry name" value="MFS_1"/>
    <property type="match status" value="1"/>
</dbReference>
<dbReference type="PANTHER" id="PTHR11360:SF284">
    <property type="entry name" value="EG:103B4.3 PROTEIN-RELATED"/>
    <property type="match status" value="1"/>
</dbReference>
<sequence length="426" mass="45289">MTSEKSGKMHYAWLIFIGCCFVNAGSMAASISIVGVYMLPVSQSIGVGPGDWMLWMTICSIVSAIATSFWGQAIQSRNINVVTSLSAILLALAVFMFSFGNNVMWFYIWGAVIGLAVPCIATLTVPTLLGNWFGKKQRGRVLGIAAAFTGVGTFCWAPLFTMILQNFGWSTAYQINAALICVFLLPWTLFVFKFKPSDKGLEPYGFDAELASQEADAMKLGASRATALKSAPFWIMMVVVLFTSIGMGFNSNQVAIATEAMDGIMAAPEAAMLGASMISVAAVGNICGKVAFGFMSNRAGLKATFVVFVLAFLVGFGLWVFAPASAALLVGAFLFGSHNALISVGYPLIVRSLYGNKDYSKIFSNLMTVNGLMGGISGTIISFVYQALGSYQAALIAAMVMVIVIGALLLVSCSFIGKIKWDKAAA</sequence>
<dbReference type="GO" id="GO:0005886">
    <property type="term" value="C:plasma membrane"/>
    <property type="evidence" value="ECO:0007669"/>
    <property type="project" value="UniProtKB-SubCell"/>
</dbReference>
<dbReference type="RefSeq" id="WP_114568174.1">
    <property type="nucleotide sequence ID" value="NZ_CABMMS010000001.1"/>
</dbReference>
<feature type="transmembrane region" description="Helical" evidence="5">
    <location>
        <begin position="12"/>
        <end position="40"/>
    </location>
</feature>
<evidence type="ECO:0000313" key="7">
    <source>
        <dbReference type="EMBL" id="RDB67140.1"/>
    </source>
</evidence>
<keyword evidence="2 5" id="KW-0812">Transmembrane</keyword>
<dbReference type="GO" id="GO:0022857">
    <property type="term" value="F:transmembrane transporter activity"/>
    <property type="evidence" value="ECO:0007669"/>
    <property type="project" value="InterPro"/>
</dbReference>
<feature type="domain" description="Major facilitator superfamily (MFS) profile" evidence="6">
    <location>
        <begin position="236"/>
        <end position="426"/>
    </location>
</feature>
<dbReference type="InterPro" id="IPR036259">
    <property type="entry name" value="MFS_trans_sf"/>
</dbReference>
<feature type="transmembrane region" description="Helical" evidence="5">
    <location>
        <begin position="233"/>
        <end position="250"/>
    </location>
</feature>
<feature type="transmembrane region" description="Helical" evidence="5">
    <location>
        <begin position="304"/>
        <end position="322"/>
    </location>
</feature>
<proteinExistence type="predicted"/>
<feature type="transmembrane region" description="Helical" evidence="5">
    <location>
        <begin position="106"/>
        <end position="129"/>
    </location>
</feature>
<dbReference type="EMBL" id="PPTS01000001">
    <property type="protein sequence ID" value="RDB67140.1"/>
    <property type="molecule type" value="Genomic_DNA"/>
</dbReference>
<dbReference type="Proteomes" id="UP000254000">
    <property type="component" value="Unassembled WGS sequence"/>
</dbReference>
<dbReference type="OrthoDB" id="146345at2"/>
<feature type="transmembrane region" description="Helical" evidence="5">
    <location>
        <begin position="172"/>
        <end position="192"/>
    </location>
</feature>
<comment type="subcellular location">
    <subcellularLocation>
        <location evidence="1">Cell membrane</location>
        <topology evidence="1">Multi-pass membrane protein</topology>
    </subcellularLocation>
</comment>
<organism evidence="7 8">
    <name type="scientific">Gordonibacter pamelaeae</name>
    <dbReference type="NCBI Taxonomy" id="471189"/>
    <lineage>
        <taxon>Bacteria</taxon>
        <taxon>Bacillati</taxon>
        <taxon>Actinomycetota</taxon>
        <taxon>Coriobacteriia</taxon>
        <taxon>Eggerthellales</taxon>
        <taxon>Eggerthellaceae</taxon>
        <taxon>Gordonibacter</taxon>
    </lineage>
</organism>
<name>A0A369M686_9ACTN</name>
<dbReference type="PROSITE" id="PS50850">
    <property type="entry name" value="MFS"/>
    <property type="match status" value="1"/>
</dbReference>
<feature type="transmembrane region" description="Helical" evidence="5">
    <location>
        <begin position="78"/>
        <end position="100"/>
    </location>
</feature>
<dbReference type="InterPro" id="IPR050327">
    <property type="entry name" value="Proton-linked_MCT"/>
</dbReference>
<evidence type="ECO:0000256" key="3">
    <source>
        <dbReference type="ARBA" id="ARBA00022989"/>
    </source>
</evidence>
<feature type="transmembrane region" description="Helical" evidence="5">
    <location>
        <begin position="328"/>
        <end position="350"/>
    </location>
</feature>
<feature type="transmembrane region" description="Helical" evidence="5">
    <location>
        <begin position="52"/>
        <end position="71"/>
    </location>
</feature>
<evidence type="ECO:0000256" key="2">
    <source>
        <dbReference type="ARBA" id="ARBA00022692"/>
    </source>
</evidence>
<feature type="transmembrane region" description="Helical" evidence="5">
    <location>
        <begin position="270"/>
        <end position="292"/>
    </location>
</feature>
<feature type="transmembrane region" description="Helical" evidence="5">
    <location>
        <begin position="362"/>
        <end position="385"/>
    </location>
</feature>
<keyword evidence="3 5" id="KW-1133">Transmembrane helix</keyword>